<evidence type="ECO:0000313" key="2">
    <source>
        <dbReference type="Proteomes" id="UP000240568"/>
    </source>
</evidence>
<dbReference type="EMBL" id="KY984068">
    <property type="protein sequence ID" value="ARW58801.1"/>
    <property type="molecule type" value="Genomic_DNA"/>
</dbReference>
<keyword evidence="2" id="KW-1185">Reference proteome</keyword>
<evidence type="ECO:0000313" key="1">
    <source>
        <dbReference type="EMBL" id="ARW58801.1"/>
    </source>
</evidence>
<gene>
    <name evidence="1" type="ORF">Y3_161</name>
</gene>
<accession>A0A2H4IB72</accession>
<protein>
    <submittedName>
        <fullName evidence="1">Uncharacterized protein</fullName>
    </submittedName>
</protein>
<proteinExistence type="predicted"/>
<dbReference type="Proteomes" id="UP000240568">
    <property type="component" value="Segment"/>
</dbReference>
<name>A0A2H4IB72_9CAUD</name>
<organism evidence="1 2">
    <name type="scientific">Erwinia phage vB_EamM_Y3</name>
    <dbReference type="NCBI Taxonomy" id="1983553"/>
    <lineage>
        <taxon>Viruses</taxon>
        <taxon>Duplodnaviria</taxon>
        <taxon>Heunggongvirae</taxon>
        <taxon>Uroviricota</taxon>
        <taxon>Caudoviricetes</taxon>
        <taxon>Sasquatchvirus</taxon>
        <taxon>Sasquatchvirus Y3</taxon>
    </lineage>
</organism>
<reference evidence="1 2" key="1">
    <citation type="submission" date="2017-04" db="EMBL/GenBank/DDBJ databases">
        <authorList>
            <person name="Afonso C.L."/>
            <person name="Miller P.J."/>
            <person name="Scott M.A."/>
            <person name="Spackman E."/>
            <person name="Goraichik I."/>
            <person name="Dimitrov K.M."/>
            <person name="Suarez D.L."/>
            <person name="Swayne D.E."/>
        </authorList>
    </citation>
    <scope>NUCLEOTIDE SEQUENCE [LARGE SCALE GENOMIC DNA]</scope>
</reference>
<sequence>MLLNELNALLAKQSKDLKLPSFRSEVTASGSNLQWLHKNLKRNPTCPPRLLELLAKPISELTRPCPTQS</sequence>